<dbReference type="EMBL" id="JBHTLX010000023">
    <property type="protein sequence ID" value="MFD1250020.1"/>
    <property type="molecule type" value="Genomic_DNA"/>
</dbReference>
<proteinExistence type="predicted"/>
<evidence type="ECO:0000313" key="1">
    <source>
        <dbReference type="EMBL" id="MFD1250020.1"/>
    </source>
</evidence>
<comment type="caution">
    <text evidence="1">The sequence shown here is derived from an EMBL/GenBank/DDBJ whole genome shotgun (WGS) entry which is preliminary data.</text>
</comment>
<organism evidence="1 2">
    <name type="scientific">Nocardioides ginsengisoli</name>
    <dbReference type="NCBI Taxonomy" id="363868"/>
    <lineage>
        <taxon>Bacteria</taxon>
        <taxon>Bacillati</taxon>
        <taxon>Actinomycetota</taxon>
        <taxon>Actinomycetes</taxon>
        <taxon>Propionibacteriales</taxon>
        <taxon>Nocardioidaceae</taxon>
        <taxon>Nocardioides</taxon>
    </lineage>
</organism>
<gene>
    <name evidence="1" type="ORF">ACFQ3F_19640</name>
</gene>
<dbReference type="RefSeq" id="WP_367921198.1">
    <property type="nucleotide sequence ID" value="NZ_BAABAC010000040.1"/>
</dbReference>
<name>A0ABW3W664_9ACTN</name>
<protein>
    <recommendedName>
        <fullName evidence="3">LamG domain-containing protein</fullName>
    </recommendedName>
</protein>
<evidence type="ECO:0000313" key="2">
    <source>
        <dbReference type="Proteomes" id="UP001597229"/>
    </source>
</evidence>
<dbReference type="Proteomes" id="UP001597229">
    <property type="component" value="Unassembled WGS sequence"/>
</dbReference>
<dbReference type="InterPro" id="IPR013320">
    <property type="entry name" value="ConA-like_dom_sf"/>
</dbReference>
<keyword evidence="2" id="KW-1185">Reference proteome</keyword>
<evidence type="ECO:0008006" key="3">
    <source>
        <dbReference type="Google" id="ProtNLM"/>
    </source>
</evidence>
<accession>A0ABW3W664</accession>
<sequence length="234" mass="25011">MTGLDLALDFDQVVVPGDPVPGAENDGKASVRVEVVTAGGGRLIWVEGLGGGAAVRTPPHSRTGPVRAAVMVVWPDIGQPDLLSPGTHDLDFGLDFRADPPTAGRPGDDGDNLMQRGRFDGSAQYKLQVDHGIPSCRLVGSRGEVLVKATKPVTPDRWYRISCVRRAGEVRLRLDDLQGGEPPQSWVVARDPGNVAFHREPVSIGAKVGVSGRIDARSADQFSGEFDRVHVDVR</sequence>
<dbReference type="SUPFAM" id="SSF49899">
    <property type="entry name" value="Concanavalin A-like lectins/glucanases"/>
    <property type="match status" value="1"/>
</dbReference>
<reference evidence="2" key="1">
    <citation type="journal article" date="2019" name="Int. J. Syst. Evol. Microbiol.">
        <title>The Global Catalogue of Microorganisms (GCM) 10K type strain sequencing project: providing services to taxonomists for standard genome sequencing and annotation.</title>
        <authorList>
            <consortium name="The Broad Institute Genomics Platform"/>
            <consortium name="The Broad Institute Genome Sequencing Center for Infectious Disease"/>
            <person name="Wu L."/>
            <person name="Ma J."/>
        </authorList>
    </citation>
    <scope>NUCLEOTIDE SEQUENCE [LARGE SCALE GENOMIC DNA]</scope>
    <source>
        <strain evidence="2">CCUG 52478</strain>
    </source>
</reference>